<dbReference type="PANTHER" id="PTHR30329">
    <property type="entry name" value="STATOR ELEMENT OF FLAGELLAR MOTOR COMPLEX"/>
    <property type="match status" value="1"/>
</dbReference>
<dbReference type="InterPro" id="IPR006665">
    <property type="entry name" value="OmpA-like"/>
</dbReference>
<feature type="domain" description="OmpA-like" evidence="6">
    <location>
        <begin position="66"/>
        <end position="184"/>
    </location>
</feature>
<proteinExistence type="predicted"/>
<comment type="caution">
    <text evidence="7">The sequence shown here is derived from an EMBL/GenBank/DDBJ whole genome shotgun (WGS) entry which is preliminary data.</text>
</comment>
<dbReference type="CDD" id="cd07185">
    <property type="entry name" value="OmpA_C-like"/>
    <property type="match status" value="1"/>
</dbReference>
<evidence type="ECO:0000256" key="4">
    <source>
        <dbReference type="PROSITE-ProRule" id="PRU00473"/>
    </source>
</evidence>
<dbReference type="SUPFAM" id="SSF103088">
    <property type="entry name" value="OmpA-like"/>
    <property type="match status" value="1"/>
</dbReference>
<dbReference type="InterPro" id="IPR050330">
    <property type="entry name" value="Bact_OuterMem_StrucFunc"/>
</dbReference>
<evidence type="ECO:0000256" key="5">
    <source>
        <dbReference type="SAM" id="SignalP"/>
    </source>
</evidence>
<keyword evidence="3" id="KW-0998">Cell outer membrane</keyword>
<dbReference type="PANTHER" id="PTHR30329:SF21">
    <property type="entry name" value="LIPOPROTEIN YIAD-RELATED"/>
    <property type="match status" value="1"/>
</dbReference>
<dbReference type="InterPro" id="IPR036737">
    <property type="entry name" value="OmpA-like_sf"/>
</dbReference>
<dbReference type="Gene3D" id="3.30.1330.60">
    <property type="entry name" value="OmpA-like domain"/>
    <property type="match status" value="1"/>
</dbReference>
<comment type="subcellular location">
    <subcellularLocation>
        <location evidence="1">Cell outer membrane</location>
    </subcellularLocation>
</comment>
<reference evidence="7" key="2">
    <citation type="submission" date="2020-09" db="EMBL/GenBank/DDBJ databases">
        <authorList>
            <person name="Sun Q."/>
            <person name="Ohkuma M."/>
        </authorList>
    </citation>
    <scope>NUCLEOTIDE SEQUENCE</scope>
    <source>
        <strain evidence="7">JCM 30804</strain>
    </source>
</reference>
<dbReference type="InterPro" id="IPR006664">
    <property type="entry name" value="OMP_bac"/>
</dbReference>
<keyword evidence="2 4" id="KW-0472">Membrane</keyword>
<dbReference type="PROSITE" id="PS51257">
    <property type="entry name" value="PROKAR_LIPOPROTEIN"/>
    <property type="match status" value="1"/>
</dbReference>
<evidence type="ECO:0000313" key="7">
    <source>
        <dbReference type="EMBL" id="GGI92754.1"/>
    </source>
</evidence>
<organism evidence="7 8">
    <name type="scientific">Shewanella gelidii</name>
    <dbReference type="NCBI Taxonomy" id="1642821"/>
    <lineage>
        <taxon>Bacteria</taxon>
        <taxon>Pseudomonadati</taxon>
        <taxon>Pseudomonadota</taxon>
        <taxon>Gammaproteobacteria</taxon>
        <taxon>Alteromonadales</taxon>
        <taxon>Shewanellaceae</taxon>
        <taxon>Shewanella</taxon>
    </lineage>
</organism>
<evidence type="ECO:0000256" key="3">
    <source>
        <dbReference type="ARBA" id="ARBA00023237"/>
    </source>
</evidence>
<keyword evidence="5" id="KW-0732">Signal</keyword>
<evidence type="ECO:0000256" key="2">
    <source>
        <dbReference type="ARBA" id="ARBA00023136"/>
    </source>
</evidence>
<dbReference type="AlphaFoldDB" id="A0A917K052"/>
<evidence type="ECO:0000313" key="8">
    <source>
        <dbReference type="Proteomes" id="UP000613743"/>
    </source>
</evidence>
<protein>
    <submittedName>
        <fullName evidence="7">Membrane protein</fullName>
    </submittedName>
</protein>
<dbReference type="Proteomes" id="UP000613743">
    <property type="component" value="Unassembled WGS sequence"/>
</dbReference>
<feature type="chain" id="PRO_5037341346" evidence="5">
    <location>
        <begin position="20"/>
        <end position="201"/>
    </location>
</feature>
<accession>A0A917K052</accession>
<keyword evidence="8" id="KW-1185">Reference proteome</keyword>
<feature type="signal peptide" evidence="5">
    <location>
        <begin position="1"/>
        <end position="19"/>
    </location>
</feature>
<reference evidence="7" key="1">
    <citation type="journal article" date="2014" name="Int. J. Syst. Evol. Microbiol.">
        <title>Complete genome sequence of Corynebacterium casei LMG S-19264T (=DSM 44701T), isolated from a smear-ripened cheese.</title>
        <authorList>
            <consortium name="US DOE Joint Genome Institute (JGI-PGF)"/>
            <person name="Walter F."/>
            <person name="Albersmeier A."/>
            <person name="Kalinowski J."/>
            <person name="Ruckert C."/>
        </authorList>
    </citation>
    <scope>NUCLEOTIDE SEQUENCE</scope>
    <source>
        <strain evidence="7">JCM 30804</strain>
    </source>
</reference>
<dbReference type="EMBL" id="BMPZ01000015">
    <property type="protein sequence ID" value="GGI92754.1"/>
    <property type="molecule type" value="Genomic_DNA"/>
</dbReference>
<dbReference type="Pfam" id="PF00691">
    <property type="entry name" value="OmpA"/>
    <property type="match status" value="1"/>
</dbReference>
<dbReference type="PROSITE" id="PS51123">
    <property type="entry name" value="OMPA_2"/>
    <property type="match status" value="1"/>
</dbReference>
<evidence type="ECO:0000259" key="6">
    <source>
        <dbReference type="PROSITE" id="PS51123"/>
    </source>
</evidence>
<sequence>MKALITILSIALLSACATRDIVTMDEPTQQLFDLSDNDKDGVIVARERCAETTTGASIDNYGCGKVKPINERSELKVLFANDSYKIEPTYYDHIEEIAIFMREHENTNVVIEGHCSKTGSYQHNLTLSKNRAKAVISVLSEKFGIAESRLTAMGFGYDKPVDPTHTEEAHKRNRRVIAAVSGEDTTPDMKWHIYTVDDEVN</sequence>
<gene>
    <name evidence="7" type="ORF">GCM10009332_32580</name>
</gene>
<evidence type="ECO:0000256" key="1">
    <source>
        <dbReference type="ARBA" id="ARBA00004442"/>
    </source>
</evidence>
<dbReference type="RefSeq" id="WP_188922945.1">
    <property type="nucleotide sequence ID" value="NZ_BMPZ01000015.1"/>
</dbReference>
<dbReference type="GO" id="GO:0009279">
    <property type="term" value="C:cell outer membrane"/>
    <property type="evidence" value="ECO:0007669"/>
    <property type="project" value="UniProtKB-SubCell"/>
</dbReference>
<dbReference type="PRINTS" id="PR01021">
    <property type="entry name" value="OMPADOMAIN"/>
</dbReference>
<name>A0A917K052_9GAMM</name>